<dbReference type="KEGG" id="cmb:CSW64_15930"/>
<dbReference type="PANTHER" id="PTHR36840:SF1">
    <property type="entry name" value="BLL5714 PROTEIN"/>
    <property type="match status" value="1"/>
</dbReference>
<dbReference type="InterPro" id="IPR010640">
    <property type="entry name" value="Low_temperature_requirement_A"/>
</dbReference>
<reference evidence="2 3" key="1">
    <citation type="submission" date="2017-10" db="EMBL/GenBank/DDBJ databases">
        <title>Genome sequence of Caulobacter mirabilis FWC38.</title>
        <authorList>
            <person name="Fiebig A."/>
            <person name="Crosson S."/>
        </authorList>
    </citation>
    <scope>NUCLEOTIDE SEQUENCE [LARGE SCALE GENOMIC DNA]</scope>
    <source>
        <strain evidence="2 3">FWC 38</strain>
    </source>
</reference>
<sequence>MTSHARAHGLLRERDGGHARVGFVELFFDLVFVFAVTQLSHTLIEHPTPLGTLQTAMLLLAVWWAWMYTTWATNFLEVEHRGVRVMLFGVMAAGVVMSSSLPHAFDKTGLVFAAAYVLIQAGRTAFVVFAARRNDALRLNFLRILVWFVVSGALWLTGGLVDPEQRLLWWGAALAIDYAGPIAAFWTPGLGRSSTHDWSVEGGHMAERCGLFIIIALGESILVTGATFAGHERTFGVIAAFASAFVTTVAMWWIYFSAHADAASERIRASDDPGRVARIAYTYAHIPLVAGIIVTAVGDEWALAHPDGHVDLKTALVLLGGPALFLAGSLLFKWTVFGVVPLSRLVGIAILGLLSIIAFQCTPMMLSWLATGALLVVAVWETVAYQQGRPSTP</sequence>
<dbReference type="AlphaFoldDB" id="A0A2D2B466"/>
<evidence type="ECO:0000313" key="2">
    <source>
        <dbReference type="EMBL" id="ATQ45060.1"/>
    </source>
</evidence>
<feature type="transmembrane region" description="Helical" evidence="1">
    <location>
        <begin position="141"/>
        <end position="161"/>
    </location>
</feature>
<dbReference type="PANTHER" id="PTHR36840">
    <property type="entry name" value="BLL5714 PROTEIN"/>
    <property type="match status" value="1"/>
</dbReference>
<protein>
    <recommendedName>
        <fullName evidence="4">Low temperature requirement protein A</fullName>
    </recommendedName>
</protein>
<feature type="transmembrane region" description="Helical" evidence="1">
    <location>
        <begin position="53"/>
        <end position="73"/>
    </location>
</feature>
<feature type="transmembrane region" description="Helical" evidence="1">
    <location>
        <begin position="167"/>
        <end position="188"/>
    </location>
</feature>
<name>A0A2D2B466_9CAUL</name>
<dbReference type="RefSeq" id="WP_099624297.1">
    <property type="nucleotide sequence ID" value="NZ_CP024201.1"/>
</dbReference>
<feature type="transmembrane region" description="Helical" evidence="1">
    <location>
        <begin position="85"/>
        <end position="105"/>
    </location>
</feature>
<evidence type="ECO:0000313" key="3">
    <source>
        <dbReference type="Proteomes" id="UP000228945"/>
    </source>
</evidence>
<feature type="transmembrane region" description="Helical" evidence="1">
    <location>
        <begin position="111"/>
        <end position="129"/>
    </location>
</feature>
<feature type="transmembrane region" description="Helical" evidence="1">
    <location>
        <begin position="339"/>
        <end position="359"/>
    </location>
</feature>
<evidence type="ECO:0008006" key="4">
    <source>
        <dbReference type="Google" id="ProtNLM"/>
    </source>
</evidence>
<organism evidence="2 3">
    <name type="scientific">Caulobacter mirabilis</name>
    <dbReference type="NCBI Taxonomy" id="69666"/>
    <lineage>
        <taxon>Bacteria</taxon>
        <taxon>Pseudomonadati</taxon>
        <taxon>Pseudomonadota</taxon>
        <taxon>Alphaproteobacteria</taxon>
        <taxon>Caulobacterales</taxon>
        <taxon>Caulobacteraceae</taxon>
        <taxon>Caulobacter</taxon>
    </lineage>
</organism>
<evidence type="ECO:0000256" key="1">
    <source>
        <dbReference type="SAM" id="Phobius"/>
    </source>
</evidence>
<feature type="transmembrane region" description="Helical" evidence="1">
    <location>
        <begin position="209"/>
        <end position="229"/>
    </location>
</feature>
<dbReference type="OrthoDB" id="5520804at2"/>
<dbReference type="EMBL" id="CP024201">
    <property type="protein sequence ID" value="ATQ45060.1"/>
    <property type="molecule type" value="Genomic_DNA"/>
</dbReference>
<keyword evidence="1" id="KW-0812">Transmembrane</keyword>
<accession>A0A2D2B466</accession>
<gene>
    <name evidence="2" type="ORF">CSW64_15930</name>
</gene>
<keyword evidence="1" id="KW-0472">Membrane</keyword>
<keyword evidence="3" id="KW-1185">Reference proteome</keyword>
<keyword evidence="1" id="KW-1133">Transmembrane helix</keyword>
<dbReference type="Pfam" id="PF06772">
    <property type="entry name" value="LtrA"/>
    <property type="match status" value="1"/>
</dbReference>
<feature type="transmembrane region" description="Helical" evidence="1">
    <location>
        <begin position="276"/>
        <end position="294"/>
    </location>
</feature>
<proteinExistence type="predicted"/>
<feature type="transmembrane region" description="Helical" evidence="1">
    <location>
        <begin position="314"/>
        <end position="332"/>
    </location>
</feature>
<feature type="transmembrane region" description="Helical" evidence="1">
    <location>
        <begin position="235"/>
        <end position="255"/>
    </location>
</feature>
<feature type="transmembrane region" description="Helical" evidence="1">
    <location>
        <begin position="21"/>
        <end position="41"/>
    </location>
</feature>
<dbReference type="Proteomes" id="UP000228945">
    <property type="component" value="Chromosome"/>
</dbReference>